<dbReference type="EMBL" id="CAUJNA010003347">
    <property type="protein sequence ID" value="CAJ1399752.1"/>
    <property type="molecule type" value="Genomic_DNA"/>
</dbReference>
<protein>
    <recommendedName>
        <fullName evidence="6">Amino acid transporter transmembrane domain-containing protein</fullName>
    </recommendedName>
</protein>
<keyword evidence="8" id="KW-1185">Reference proteome</keyword>
<comment type="subcellular location">
    <subcellularLocation>
        <location evidence="1">Membrane</location>
        <topology evidence="1">Multi-pass membrane protein</topology>
    </subcellularLocation>
</comment>
<evidence type="ECO:0000256" key="3">
    <source>
        <dbReference type="ARBA" id="ARBA00022989"/>
    </source>
</evidence>
<evidence type="ECO:0000259" key="6">
    <source>
        <dbReference type="Pfam" id="PF01490"/>
    </source>
</evidence>
<dbReference type="Pfam" id="PF01490">
    <property type="entry name" value="Aa_trans"/>
    <property type="match status" value="1"/>
</dbReference>
<keyword evidence="2 5" id="KW-0812">Transmembrane</keyword>
<reference evidence="7" key="1">
    <citation type="submission" date="2023-08" db="EMBL/GenBank/DDBJ databases">
        <authorList>
            <person name="Chen Y."/>
            <person name="Shah S."/>
            <person name="Dougan E. K."/>
            <person name="Thang M."/>
            <person name="Chan C."/>
        </authorList>
    </citation>
    <scope>NUCLEOTIDE SEQUENCE</scope>
</reference>
<evidence type="ECO:0000313" key="7">
    <source>
        <dbReference type="EMBL" id="CAJ1399752.1"/>
    </source>
</evidence>
<evidence type="ECO:0000313" key="8">
    <source>
        <dbReference type="Proteomes" id="UP001178507"/>
    </source>
</evidence>
<comment type="caution">
    <text evidence="7">The sequence shown here is derived from an EMBL/GenBank/DDBJ whole genome shotgun (WGS) entry which is preliminary data.</text>
</comment>
<feature type="transmembrane region" description="Helical" evidence="5">
    <location>
        <begin position="114"/>
        <end position="138"/>
    </location>
</feature>
<evidence type="ECO:0000256" key="2">
    <source>
        <dbReference type="ARBA" id="ARBA00022692"/>
    </source>
</evidence>
<evidence type="ECO:0000256" key="4">
    <source>
        <dbReference type="ARBA" id="ARBA00023136"/>
    </source>
</evidence>
<feature type="transmembrane region" description="Helical" evidence="5">
    <location>
        <begin position="168"/>
        <end position="190"/>
    </location>
</feature>
<dbReference type="GO" id="GO:0016020">
    <property type="term" value="C:membrane"/>
    <property type="evidence" value="ECO:0007669"/>
    <property type="project" value="UniProtKB-SubCell"/>
</dbReference>
<dbReference type="PANTHER" id="PTHR22950">
    <property type="entry name" value="AMINO ACID TRANSPORTER"/>
    <property type="match status" value="1"/>
</dbReference>
<evidence type="ECO:0000256" key="5">
    <source>
        <dbReference type="SAM" id="Phobius"/>
    </source>
</evidence>
<feature type="domain" description="Amino acid transporter transmembrane" evidence="6">
    <location>
        <begin position="86"/>
        <end position="400"/>
    </location>
</feature>
<feature type="transmembrane region" description="Helical" evidence="5">
    <location>
        <begin position="254"/>
        <end position="272"/>
    </location>
</feature>
<gene>
    <name evidence="7" type="ORF">EVOR1521_LOCUS23235</name>
</gene>
<keyword evidence="3 5" id="KW-1133">Transmembrane helix</keyword>
<dbReference type="Proteomes" id="UP001178507">
    <property type="component" value="Unassembled WGS sequence"/>
</dbReference>
<evidence type="ECO:0000256" key="1">
    <source>
        <dbReference type="ARBA" id="ARBA00004141"/>
    </source>
</evidence>
<dbReference type="AlphaFoldDB" id="A0AA36J522"/>
<name>A0AA36J522_9DINO</name>
<organism evidence="7 8">
    <name type="scientific">Effrenium voratum</name>
    <dbReference type="NCBI Taxonomy" id="2562239"/>
    <lineage>
        <taxon>Eukaryota</taxon>
        <taxon>Sar</taxon>
        <taxon>Alveolata</taxon>
        <taxon>Dinophyceae</taxon>
        <taxon>Suessiales</taxon>
        <taxon>Symbiodiniaceae</taxon>
        <taxon>Effrenium</taxon>
    </lineage>
</organism>
<keyword evidence="4 5" id="KW-0472">Membrane</keyword>
<feature type="transmembrane region" description="Helical" evidence="5">
    <location>
        <begin position="325"/>
        <end position="345"/>
    </location>
</feature>
<dbReference type="GO" id="GO:0015179">
    <property type="term" value="F:L-amino acid transmembrane transporter activity"/>
    <property type="evidence" value="ECO:0007669"/>
    <property type="project" value="TreeGrafter"/>
</dbReference>
<feature type="transmembrane region" description="Helical" evidence="5">
    <location>
        <begin position="224"/>
        <end position="242"/>
    </location>
</feature>
<sequence length="417" mass="44659">MVDPVVVLLAADDGTVNFHFCRGTHEATEGDHNLPAPASSRQPAPLRIKTPASFEMSPASPVLERASPSQNAQQGVLIPPESRHAVSTFQAGVTVFKAVVGPGTLFLPSAVKNAGLVTALCVSLGAGVVSTWCMLLVLESADILRRKNRDIKTLGDIGFEVYGPMGQLVVDIAVVVSQLGFCTAYCVFVAENVQAIVFEAVGGMVGSDEKRKCSLSGFLASDMLVYYIILMCIPLLIPVTWLRQLKYFAVTNTLASLLVVVSVLFMLIALVKRYVEVGPEGGELELYNLHGTLVYVGVAMYAFEGVGVLLPVQESMAEPHRMPEVVCWTLSLACLLQVVFASLAYLNYRQHTASIVTISLADGHIMGGMGAVIAVQVAWVVEVLLTFPLQLFPAVRILDTRGATAGRGRGRGLGRRS</sequence>
<dbReference type="InterPro" id="IPR013057">
    <property type="entry name" value="AA_transpt_TM"/>
</dbReference>
<proteinExistence type="predicted"/>
<feature type="transmembrane region" description="Helical" evidence="5">
    <location>
        <begin position="292"/>
        <end position="313"/>
    </location>
</feature>
<feature type="transmembrane region" description="Helical" evidence="5">
    <location>
        <begin position="365"/>
        <end position="387"/>
    </location>
</feature>
<accession>A0AA36J522</accession>
<dbReference type="PANTHER" id="PTHR22950:SF666">
    <property type="entry name" value="VACUOLAR AMINO ACID TRANSPORTER 4"/>
    <property type="match status" value="1"/>
</dbReference>